<evidence type="ECO:0000313" key="19">
    <source>
        <dbReference type="EMBL" id="AMD19940.1"/>
    </source>
</evidence>
<keyword evidence="12 14" id="KW-0539">Nucleus</keyword>
<dbReference type="OrthoDB" id="654191at2759"/>
<reference evidence="19 20" key="1">
    <citation type="submission" date="2016-01" db="EMBL/GenBank/DDBJ databases">
        <title>Genome sequence of the yeast Holleya sinecauda.</title>
        <authorList>
            <person name="Dietrich F.S."/>
        </authorList>
    </citation>
    <scope>NUCLEOTIDE SEQUENCE [LARGE SCALE GENOMIC DNA]</scope>
    <source>
        <strain evidence="19 20">ATCC 58844</strain>
    </source>
</reference>
<evidence type="ECO:0000256" key="2">
    <source>
        <dbReference type="ARBA" id="ARBA00004123"/>
    </source>
</evidence>
<dbReference type="EMBL" id="CP014243">
    <property type="protein sequence ID" value="AMD19940.1"/>
    <property type="molecule type" value="Genomic_DNA"/>
</dbReference>
<comment type="pathway">
    <text evidence="3 14">Protein modification; protein ubiquitination.</text>
</comment>
<evidence type="ECO:0000256" key="7">
    <source>
        <dbReference type="ARBA" id="ARBA00022771"/>
    </source>
</evidence>
<keyword evidence="11 14" id="KW-0175">Coiled coil</keyword>
<gene>
    <name evidence="19" type="ORF">AW171_hschr31804</name>
</gene>
<dbReference type="STRING" id="45286.A0A0X8HR77"/>
<dbReference type="PROSITE" id="PS50089">
    <property type="entry name" value="ZF_RING_2"/>
    <property type="match status" value="1"/>
</dbReference>
<feature type="domain" description="C2H2-type" evidence="18">
    <location>
        <begin position="648"/>
        <end position="667"/>
    </location>
</feature>
<dbReference type="GO" id="GO:0008270">
    <property type="term" value="F:zinc ion binding"/>
    <property type="evidence" value="ECO:0007669"/>
    <property type="project" value="UniProtKB-KW"/>
</dbReference>
<keyword evidence="10 14" id="KW-0156">Chromatin regulator</keyword>
<evidence type="ECO:0000256" key="1">
    <source>
        <dbReference type="ARBA" id="ARBA00000900"/>
    </source>
</evidence>
<dbReference type="EC" id="2.3.2.27" evidence="14"/>
<dbReference type="FunFam" id="3.30.40.10:FF:000414">
    <property type="entry name" value="E3 ubiquitin protein ligase"/>
    <property type="match status" value="1"/>
</dbReference>
<dbReference type="CDD" id="cd16499">
    <property type="entry name" value="RING-HC_Bre1-like"/>
    <property type="match status" value="1"/>
</dbReference>
<evidence type="ECO:0000256" key="13">
    <source>
        <dbReference type="PROSITE-ProRule" id="PRU00042"/>
    </source>
</evidence>
<evidence type="ECO:0000256" key="6">
    <source>
        <dbReference type="ARBA" id="ARBA00022723"/>
    </source>
</evidence>
<dbReference type="SUPFAM" id="SSF57850">
    <property type="entry name" value="RING/U-box"/>
    <property type="match status" value="1"/>
</dbReference>
<evidence type="ECO:0000256" key="11">
    <source>
        <dbReference type="ARBA" id="ARBA00023054"/>
    </source>
</evidence>
<dbReference type="GO" id="GO:0016567">
    <property type="term" value="P:protein ubiquitination"/>
    <property type="evidence" value="ECO:0007669"/>
    <property type="project" value="UniProtKB-UniRule"/>
</dbReference>
<feature type="coiled-coil region" evidence="15">
    <location>
        <begin position="536"/>
        <end position="591"/>
    </location>
</feature>
<feature type="coiled-coil region" evidence="15">
    <location>
        <begin position="473"/>
        <end position="507"/>
    </location>
</feature>
<dbReference type="Gene3D" id="3.30.40.10">
    <property type="entry name" value="Zinc/RING finger domain, C3HC4 (zinc finger)"/>
    <property type="match status" value="1"/>
</dbReference>
<feature type="region of interest" description="Disordered" evidence="16">
    <location>
        <begin position="181"/>
        <end position="218"/>
    </location>
</feature>
<keyword evidence="8 14" id="KW-0833">Ubl conjugation pathway</keyword>
<evidence type="ECO:0000256" key="3">
    <source>
        <dbReference type="ARBA" id="ARBA00004906"/>
    </source>
</evidence>
<keyword evidence="7 13" id="KW-0863">Zinc-finger</keyword>
<dbReference type="SMART" id="SM00184">
    <property type="entry name" value="RING"/>
    <property type="match status" value="1"/>
</dbReference>
<name>A0A0X8HR77_9SACH</name>
<evidence type="ECO:0000256" key="12">
    <source>
        <dbReference type="ARBA" id="ARBA00023242"/>
    </source>
</evidence>
<organism evidence="19 20">
    <name type="scientific">Eremothecium sinecaudum</name>
    <dbReference type="NCBI Taxonomy" id="45286"/>
    <lineage>
        <taxon>Eukaryota</taxon>
        <taxon>Fungi</taxon>
        <taxon>Dikarya</taxon>
        <taxon>Ascomycota</taxon>
        <taxon>Saccharomycotina</taxon>
        <taxon>Saccharomycetes</taxon>
        <taxon>Saccharomycetales</taxon>
        <taxon>Saccharomycetaceae</taxon>
        <taxon>Eremothecium</taxon>
    </lineage>
</organism>
<evidence type="ECO:0000259" key="18">
    <source>
        <dbReference type="PROSITE" id="PS50157"/>
    </source>
</evidence>
<dbReference type="GO" id="GO:0006950">
    <property type="term" value="P:response to stress"/>
    <property type="evidence" value="ECO:0007669"/>
    <property type="project" value="UniProtKB-ARBA"/>
</dbReference>
<proteinExistence type="inferred from homology"/>
<dbReference type="GO" id="GO:0005634">
    <property type="term" value="C:nucleus"/>
    <property type="evidence" value="ECO:0007669"/>
    <property type="project" value="UniProtKB-SubCell"/>
</dbReference>
<evidence type="ECO:0000313" key="20">
    <source>
        <dbReference type="Proteomes" id="UP000243052"/>
    </source>
</evidence>
<feature type="coiled-coil region" evidence="15">
    <location>
        <begin position="293"/>
        <end position="320"/>
    </location>
</feature>
<dbReference type="PANTHER" id="PTHR23163">
    <property type="entry name" value="RING FINGER PROTEIN-RELATED"/>
    <property type="match status" value="1"/>
</dbReference>
<dbReference type="GO" id="GO:0006325">
    <property type="term" value="P:chromatin organization"/>
    <property type="evidence" value="ECO:0007669"/>
    <property type="project" value="UniProtKB-KW"/>
</dbReference>
<keyword evidence="5 14" id="KW-0808">Transferase</keyword>
<dbReference type="AlphaFoldDB" id="A0A0X8HR77"/>
<evidence type="ECO:0000256" key="14">
    <source>
        <dbReference type="RuleBase" id="RU365038"/>
    </source>
</evidence>
<comment type="catalytic activity">
    <reaction evidence="1 14">
        <text>S-ubiquitinyl-[E2 ubiquitin-conjugating enzyme]-L-cysteine + [acceptor protein]-L-lysine = [E2 ubiquitin-conjugating enzyme]-L-cysteine + N(6)-ubiquitinyl-[acceptor protein]-L-lysine.</text>
        <dbReference type="EC" id="2.3.2.27"/>
    </reaction>
</comment>
<evidence type="ECO:0000256" key="10">
    <source>
        <dbReference type="ARBA" id="ARBA00022853"/>
    </source>
</evidence>
<dbReference type="InterPro" id="IPR013956">
    <property type="entry name" value="E3_ubiquit_lig_Bre1"/>
</dbReference>
<evidence type="ECO:0000256" key="4">
    <source>
        <dbReference type="ARBA" id="ARBA00005555"/>
    </source>
</evidence>
<evidence type="ECO:0000256" key="16">
    <source>
        <dbReference type="SAM" id="MobiDB-lite"/>
    </source>
</evidence>
<sequence>MTEPPTKKAKLELSDVSEPLTQRDVILFQKEALFRCMNRYRSEANISQKQVKELKESQNRFLDDLAAVCGVIRSIARVLVEGGDEETQKVCKRLENCGTEEVVQEASEFAKYVVNSLTKEDKLCSVDWDRWQSLEVVNGKLDSENKQLREELESMKTFYKQQLHRYDREESVSLKRVLKIAEGPEGEKGPTAKSPDAAAGSPSGRQGTAENGGASKGSDDLAVQVEQEMHIADLKTNIGVLENTVKQLTDWKTAKEEEIVKLRQAVTTGSSQLPDGQNAHSSSNSTLASATDVSTLATKVDELNEEKRELMQINDAYMKKFQQLSAEQEVFTNRLSSEFQTAQETLKKHNSNLEKDLVRIRTARDELLSKIALLEAKKAKSEMLSDLEKALEIQQEQLRALGNREPEPSQDALMKELQDLEKAFKELSNFSNKKYSEYINQESIISKLTVEKTKADQKYFAAMRSKDSILIENKNLTKNLTKSNELIQQLKDIEKTLQSKIENLHKQLQLSQTNEKRLIDSNKVTSLKIMDLTSQLTKSKKSSNSLQQELNKLVEEKSKIELKAQDLEMKISNLQIKLTSQENKLKKLHKILVSNGGDYGALADELENFRTVVYCSLCSKNWKDTAIKTCGHVFCASCCKERLAARMRKCPTCNKAFSSNDLLVVHL</sequence>
<dbReference type="InterPro" id="IPR001841">
    <property type="entry name" value="Znf_RING"/>
</dbReference>
<protein>
    <recommendedName>
        <fullName evidence="14">E3 ubiquitin protein ligase</fullName>
        <ecNumber evidence="14">2.3.2.27</ecNumber>
    </recommendedName>
</protein>
<feature type="coiled-coil region" evidence="15">
    <location>
        <begin position="350"/>
        <end position="430"/>
    </location>
</feature>
<dbReference type="PROSITE" id="PS50157">
    <property type="entry name" value="ZINC_FINGER_C2H2_2"/>
    <property type="match status" value="1"/>
</dbReference>
<accession>A0A0X8HR77</accession>
<evidence type="ECO:0000256" key="15">
    <source>
        <dbReference type="SAM" id="Coils"/>
    </source>
</evidence>
<dbReference type="InterPro" id="IPR018957">
    <property type="entry name" value="Znf_C3HC4_RING-type"/>
</dbReference>
<comment type="similarity">
    <text evidence="4 14">Belongs to the BRE1 family.</text>
</comment>
<evidence type="ECO:0000256" key="9">
    <source>
        <dbReference type="ARBA" id="ARBA00022833"/>
    </source>
</evidence>
<dbReference type="Pfam" id="PF00097">
    <property type="entry name" value="zf-C3HC4"/>
    <property type="match status" value="1"/>
</dbReference>
<dbReference type="GO" id="GO:0061630">
    <property type="term" value="F:ubiquitin protein ligase activity"/>
    <property type="evidence" value="ECO:0007669"/>
    <property type="project" value="UniProtKB-EC"/>
</dbReference>
<dbReference type="UniPathway" id="UPA00143"/>
<evidence type="ECO:0000256" key="5">
    <source>
        <dbReference type="ARBA" id="ARBA00022679"/>
    </source>
</evidence>
<dbReference type="RefSeq" id="XP_017986936.1">
    <property type="nucleotide sequence ID" value="XM_018131176.1"/>
</dbReference>
<dbReference type="InterPro" id="IPR013083">
    <property type="entry name" value="Znf_RING/FYVE/PHD"/>
</dbReference>
<feature type="domain" description="RING-type" evidence="17">
    <location>
        <begin position="615"/>
        <end position="654"/>
    </location>
</feature>
<dbReference type="GeneID" id="28723167"/>
<feature type="region of interest" description="Disordered" evidence="16">
    <location>
        <begin position="268"/>
        <end position="292"/>
    </location>
</feature>
<dbReference type="Gene3D" id="1.10.287.1490">
    <property type="match status" value="1"/>
</dbReference>
<dbReference type="InterPro" id="IPR013087">
    <property type="entry name" value="Znf_C2H2_type"/>
</dbReference>
<dbReference type="GO" id="GO:0033503">
    <property type="term" value="C:HULC complex"/>
    <property type="evidence" value="ECO:0007669"/>
    <property type="project" value="TreeGrafter"/>
</dbReference>
<dbReference type="Proteomes" id="UP000243052">
    <property type="component" value="Chromosome iii"/>
</dbReference>
<keyword evidence="9 14" id="KW-0862">Zinc</keyword>
<evidence type="ECO:0000259" key="17">
    <source>
        <dbReference type="PROSITE" id="PS50089"/>
    </source>
</evidence>
<keyword evidence="20" id="KW-1185">Reference proteome</keyword>
<dbReference type="PANTHER" id="PTHR23163:SF0">
    <property type="entry name" value="E3 UBIQUITIN-PROTEIN LIGASE BRE1"/>
    <property type="match status" value="1"/>
</dbReference>
<evidence type="ECO:0000256" key="8">
    <source>
        <dbReference type="ARBA" id="ARBA00022786"/>
    </source>
</evidence>
<comment type="subcellular location">
    <subcellularLocation>
        <location evidence="2 14">Nucleus</location>
    </subcellularLocation>
</comment>
<dbReference type="Pfam" id="PF08647">
    <property type="entry name" value="BRE1"/>
    <property type="match status" value="1"/>
</dbReference>
<keyword evidence="6 14" id="KW-0479">Metal-binding</keyword>